<dbReference type="EMBL" id="JNBR01000657">
    <property type="protein sequence ID" value="OQR90211.1"/>
    <property type="molecule type" value="Genomic_DNA"/>
</dbReference>
<reference evidence="2 3" key="1">
    <citation type="journal article" date="2014" name="Genome Biol. Evol.">
        <title>The secreted proteins of Achlya hypogyna and Thraustotheca clavata identify the ancestral oomycete secretome and reveal gene acquisitions by horizontal gene transfer.</title>
        <authorList>
            <person name="Misner I."/>
            <person name="Blouin N."/>
            <person name="Leonard G."/>
            <person name="Richards T.A."/>
            <person name="Lane C.E."/>
        </authorList>
    </citation>
    <scope>NUCLEOTIDE SEQUENCE [LARGE SCALE GENOMIC DNA]</scope>
    <source>
        <strain evidence="2 3">ATCC 48635</strain>
    </source>
</reference>
<accession>A0A1V9YWX0</accession>
<protein>
    <recommendedName>
        <fullName evidence="4">Small integral membrane protein 15</fullName>
    </recommendedName>
</protein>
<proteinExistence type="predicted"/>
<evidence type="ECO:0000256" key="1">
    <source>
        <dbReference type="SAM" id="Phobius"/>
    </source>
</evidence>
<keyword evidence="1" id="KW-0812">Transmembrane</keyword>
<feature type="transmembrane region" description="Helical" evidence="1">
    <location>
        <begin position="18"/>
        <end position="42"/>
    </location>
</feature>
<evidence type="ECO:0000313" key="2">
    <source>
        <dbReference type="EMBL" id="OQR90211.1"/>
    </source>
</evidence>
<organism evidence="2 3">
    <name type="scientific">Achlya hypogyna</name>
    <name type="common">Oomycete</name>
    <name type="synonym">Protoachlya hypogyna</name>
    <dbReference type="NCBI Taxonomy" id="1202772"/>
    <lineage>
        <taxon>Eukaryota</taxon>
        <taxon>Sar</taxon>
        <taxon>Stramenopiles</taxon>
        <taxon>Oomycota</taxon>
        <taxon>Saprolegniomycetes</taxon>
        <taxon>Saprolegniales</taxon>
        <taxon>Achlyaceae</taxon>
        <taxon>Achlya</taxon>
    </lineage>
</organism>
<keyword evidence="3" id="KW-1185">Reference proteome</keyword>
<dbReference type="OrthoDB" id="10364181at2759"/>
<keyword evidence="1" id="KW-0472">Membrane</keyword>
<evidence type="ECO:0008006" key="4">
    <source>
        <dbReference type="Google" id="ProtNLM"/>
    </source>
</evidence>
<dbReference type="Proteomes" id="UP000243579">
    <property type="component" value="Unassembled WGS sequence"/>
</dbReference>
<evidence type="ECO:0000313" key="3">
    <source>
        <dbReference type="Proteomes" id="UP000243579"/>
    </source>
</evidence>
<gene>
    <name evidence="2" type="ORF">ACHHYP_05709</name>
</gene>
<dbReference type="AlphaFoldDB" id="A0A1V9YWX0"/>
<name>A0A1V9YWX0_ACHHY</name>
<comment type="caution">
    <text evidence="2">The sequence shown here is derived from an EMBL/GenBank/DDBJ whole genome shotgun (WGS) entry which is preliminary data.</text>
</comment>
<keyword evidence="1" id="KW-1133">Transmembrane helix</keyword>
<sequence>MEDLLQVMAKAVQEDPTFWASVLAAAFVPLFIVALLAAKSLIDSIDEDEKKQRLEAAKKRQ</sequence>